<evidence type="ECO:0000313" key="8">
    <source>
        <dbReference type="EMBL" id="MBS3059354.1"/>
    </source>
</evidence>
<name>A0A7J4IS35_9ARCH</name>
<dbReference type="Proteomes" id="UP000683213">
    <property type="component" value="Unassembled WGS sequence"/>
</dbReference>
<dbReference type="HAMAP" id="MF_00754">
    <property type="entry name" value="RNase_P_1"/>
    <property type="match status" value="1"/>
</dbReference>
<dbReference type="Gene3D" id="2.30.30.210">
    <property type="entry name" value="Ribonuclease P/MRP, subunit p29"/>
    <property type="match status" value="1"/>
</dbReference>
<accession>A0A7J4IS35</accession>
<evidence type="ECO:0000256" key="5">
    <source>
        <dbReference type="ARBA" id="ARBA00022801"/>
    </source>
</evidence>
<sequence>MLKGNGYCISKQNILVHELIGLNVRVVGGTDASRNRLTGKVVDESKNLLVVESSNGIKKIPKKEAVFCFRLGKSSVRVDGSSICFRPEDRTRVFWRKVNG</sequence>
<reference evidence="8" key="3">
    <citation type="submission" date="2021-05" db="EMBL/GenBank/DDBJ databases">
        <title>Protein family content uncovers lineage relationships and bacterial pathway maintenance mechanisms in DPANN archaea.</title>
        <authorList>
            <person name="Castelle C.J."/>
            <person name="Meheust R."/>
            <person name="Jaffe A.L."/>
            <person name="Seitz K."/>
            <person name="Gong X."/>
            <person name="Baker B.J."/>
            <person name="Banfield J.F."/>
        </authorList>
    </citation>
    <scope>NUCLEOTIDE SEQUENCE</scope>
    <source>
        <strain evidence="8">RIFCSPHIGHO2_01_FULL_GW2011_AR10_43_9</strain>
    </source>
</reference>
<comment type="similarity">
    <text evidence="6">Belongs to the eukaryotic/archaeal RNase P protein component 1 family.</text>
</comment>
<organism evidence="7 9">
    <name type="scientific">Candidatus Iainarchaeum sp</name>
    <dbReference type="NCBI Taxonomy" id="3101447"/>
    <lineage>
        <taxon>Archaea</taxon>
        <taxon>Candidatus Iainarchaeota</taxon>
        <taxon>Candidatus Iainarchaeia</taxon>
        <taxon>Candidatus Iainarchaeales</taxon>
        <taxon>Candidatus Iainarchaeaceae</taxon>
        <taxon>Candidatus Iainarchaeum</taxon>
    </lineage>
</organism>
<comment type="caution">
    <text evidence="7">The sequence shown here is derived from an EMBL/GenBank/DDBJ whole genome shotgun (WGS) entry which is preliminary data.</text>
</comment>
<dbReference type="Proteomes" id="UP000577419">
    <property type="component" value="Unassembled WGS sequence"/>
</dbReference>
<comment type="catalytic activity">
    <reaction evidence="6">
        <text>Endonucleolytic cleavage of RNA, removing 5'-extranucleotides from tRNA precursor.</text>
        <dbReference type="EC" id="3.1.26.5"/>
    </reaction>
</comment>
<evidence type="ECO:0000256" key="3">
    <source>
        <dbReference type="ARBA" id="ARBA00022722"/>
    </source>
</evidence>
<evidence type="ECO:0000256" key="2">
    <source>
        <dbReference type="ARBA" id="ARBA00022694"/>
    </source>
</evidence>
<protein>
    <recommendedName>
        <fullName evidence="6">Ribonuclease P protein component 1</fullName>
        <shortName evidence="6">RNase P component 1</shortName>
        <ecNumber evidence="6">3.1.26.5</ecNumber>
    </recommendedName>
    <alternativeName>
        <fullName evidence="6">Rpp29</fullName>
    </alternativeName>
</protein>
<dbReference type="EMBL" id="JAGVWF010000038">
    <property type="protein sequence ID" value="MBS3059354.1"/>
    <property type="molecule type" value="Genomic_DNA"/>
</dbReference>
<keyword evidence="2 6" id="KW-0819">tRNA processing</keyword>
<evidence type="ECO:0000313" key="9">
    <source>
        <dbReference type="Proteomes" id="UP000577419"/>
    </source>
</evidence>
<dbReference type="InterPro" id="IPR023538">
    <property type="entry name" value="RNP1"/>
</dbReference>
<reference evidence="8" key="2">
    <citation type="submission" date="2021-03" db="EMBL/GenBank/DDBJ databases">
        <authorList>
            <person name="Jaffe A."/>
        </authorList>
    </citation>
    <scope>NUCLEOTIDE SEQUENCE</scope>
    <source>
        <strain evidence="8">RIFCSPHIGHO2_01_FULL_GW2011_AR10_43_9</strain>
    </source>
</reference>
<evidence type="ECO:0000256" key="6">
    <source>
        <dbReference type="HAMAP-Rule" id="MF_00754"/>
    </source>
</evidence>
<keyword evidence="1 6" id="KW-0963">Cytoplasm</keyword>
<dbReference type="InterPro" id="IPR002730">
    <property type="entry name" value="Rpp29/RNP1"/>
</dbReference>
<gene>
    <name evidence="6" type="primary">rnp1</name>
    <name evidence="7" type="ORF">HA237_03110</name>
    <name evidence="8" type="ORF">J4224_02920</name>
</gene>
<keyword evidence="3 6" id="KW-0540">Nuclease</keyword>
<keyword evidence="4 6" id="KW-0255">Endonuclease</keyword>
<dbReference type="AlphaFoldDB" id="A0A7J4IS35"/>
<comment type="subcellular location">
    <subcellularLocation>
        <location evidence="6">Cytoplasm</location>
    </subcellularLocation>
</comment>
<proteinExistence type="inferred from homology"/>
<dbReference type="EC" id="3.1.26.5" evidence="6"/>
<evidence type="ECO:0000313" key="7">
    <source>
        <dbReference type="EMBL" id="HIH08333.1"/>
    </source>
</evidence>
<dbReference type="SUPFAM" id="SSF101744">
    <property type="entry name" value="Rof/RNase P subunit-like"/>
    <property type="match status" value="1"/>
</dbReference>
<evidence type="ECO:0000256" key="4">
    <source>
        <dbReference type="ARBA" id="ARBA00022759"/>
    </source>
</evidence>
<dbReference type="GO" id="GO:0001682">
    <property type="term" value="P:tRNA 5'-leader removal"/>
    <property type="evidence" value="ECO:0007669"/>
    <property type="project" value="UniProtKB-UniRule"/>
</dbReference>
<comment type="function">
    <text evidence="6">Part of ribonuclease P, a protein complex that generates mature tRNA molecules by cleaving their 5'-ends.</text>
</comment>
<reference evidence="9" key="1">
    <citation type="journal article" date="2020" name="bioRxiv">
        <title>A rank-normalized archaeal taxonomy based on genome phylogeny resolves widespread incomplete and uneven classifications.</title>
        <authorList>
            <person name="Rinke C."/>
            <person name="Chuvochina M."/>
            <person name="Mussig A.J."/>
            <person name="Chaumeil P.-A."/>
            <person name="Waite D.W."/>
            <person name="Whitman W.B."/>
            <person name="Parks D.H."/>
            <person name="Hugenholtz P."/>
        </authorList>
    </citation>
    <scope>NUCLEOTIDE SEQUENCE [LARGE SCALE GENOMIC DNA]</scope>
</reference>
<evidence type="ECO:0000256" key="1">
    <source>
        <dbReference type="ARBA" id="ARBA00022490"/>
    </source>
</evidence>
<dbReference type="InterPro" id="IPR036980">
    <property type="entry name" value="RNase_P/MRP_Rpp29_sf"/>
</dbReference>
<keyword evidence="5 6" id="KW-0378">Hydrolase</keyword>
<comment type="subunit">
    <text evidence="6">Consists of a catalytic RNA component and at least 4-5 protein subunits.</text>
</comment>
<dbReference type="GO" id="GO:0003723">
    <property type="term" value="F:RNA binding"/>
    <property type="evidence" value="ECO:0007669"/>
    <property type="project" value="InterPro"/>
</dbReference>
<dbReference type="InterPro" id="IPR023534">
    <property type="entry name" value="Rof/RNase_P-like"/>
</dbReference>
<dbReference type="GO" id="GO:0030677">
    <property type="term" value="C:ribonuclease P complex"/>
    <property type="evidence" value="ECO:0007669"/>
    <property type="project" value="UniProtKB-UniRule"/>
</dbReference>
<dbReference type="GO" id="GO:0005737">
    <property type="term" value="C:cytoplasm"/>
    <property type="evidence" value="ECO:0007669"/>
    <property type="project" value="UniProtKB-SubCell"/>
</dbReference>
<dbReference type="GO" id="GO:0004526">
    <property type="term" value="F:ribonuclease P activity"/>
    <property type="evidence" value="ECO:0007669"/>
    <property type="project" value="UniProtKB-UniRule"/>
</dbReference>
<dbReference type="Pfam" id="PF01868">
    <property type="entry name" value="RNase_P-MRP_p29"/>
    <property type="match status" value="1"/>
</dbReference>
<dbReference type="EMBL" id="DUFG01000017">
    <property type="protein sequence ID" value="HIH08333.1"/>
    <property type="molecule type" value="Genomic_DNA"/>
</dbReference>
<dbReference type="SMART" id="SM00538">
    <property type="entry name" value="POP4"/>
    <property type="match status" value="1"/>
</dbReference>